<dbReference type="HOGENOM" id="CLU_041575_5_2_4"/>
<sequence>MDLKLLNEHGSNDIVCGLDNIFACEFNNSLVHQIVVAFQANARSGNRAQKDRSEVRHSTKKPWRQKGTGRARAGMTSSPLWRGGGRIFPNSPEENFSQKINKKMYRSGMRSILSQLVREDRLAVIESFELDSPKTKLAANKIKSFGLTSALIVLEEIDENIYLATRNLPHIAITETRYIDPLSLVHYKKILFTRGAIKQLEEMLG</sequence>
<dbReference type="GO" id="GO:0019843">
    <property type="term" value="F:rRNA binding"/>
    <property type="evidence" value="ECO:0007669"/>
    <property type="project" value="UniProtKB-UniRule"/>
</dbReference>
<dbReference type="PANTHER" id="PTHR10746">
    <property type="entry name" value="50S RIBOSOMAL PROTEIN L4"/>
    <property type="match status" value="1"/>
</dbReference>
<keyword evidence="2 5" id="KW-0689">Ribosomal protein</keyword>
<gene>
    <name evidence="5" type="primary">rplD</name>
    <name evidence="7" type="ORF">CDEE_0186</name>
</gene>
<dbReference type="InterPro" id="IPR023574">
    <property type="entry name" value="Ribosomal_uL4_dom_sf"/>
</dbReference>
<evidence type="ECO:0000256" key="5">
    <source>
        <dbReference type="HAMAP-Rule" id="MF_01328"/>
    </source>
</evidence>
<evidence type="ECO:0000256" key="1">
    <source>
        <dbReference type="ARBA" id="ARBA00010528"/>
    </source>
</evidence>
<dbReference type="EMBL" id="CP003804">
    <property type="protein sequence ID" value="AGF48010.1"/>
    <property type="molecule type" value="Genomic_DNA"/>
</dbReference>
<dbReference type="KEGG" id="kct:CDEE_0186"/>
<reference evidence="7 8" key="1">
    <citation type="journal article" date="2013" name="Genome Biol. Evol.">
        <title>Genome evolution and phylogenomic analysis of candidatus kinetoplastibacterium, the betaproteobacterial endosymbionts of strigomonas and angomonas.</title>
        <authorList>
            <person name="Alves J.M."/>
            <person name="Serrano M.G."/>
            <person name="Maia da Silva F."/>
            <person name="Voegtly L.J."/>
            <person name="Matveyev A.V."/>
            <person name="Teixeira M.M."/>
            <person name="Camargo E.P."/>
            <person name="Buck G.A."/>
        </authorList>
    </citation>
    <scope>NUCLEOTIDE SEQUENCE [LARGE SCALE GENOMIC DNA]</scope>
    <source>
        <strain evidence="7 8">TCC036E</strain>
    </source>
</reference>
<evidence type="ECO:0000256" key="4">
    <source>
        <dbReference type="ARBA" id="ARBA00035244"/>
    </source>
</evidence>
<keyword evidence="3 5" id="KW-0687">Ribonucleoprotein</keyword>
<comment type="function">
    <text evidence="5">One of the primary rRNA binding proteins, this protein initially binds near the 5'-end of the 23S rRNA. It is important during the early stages of 50S assembly. It makes multiple contacts with different domains of the 23S rRNA in the assembled 50S subunit and ribosome.</text>
</comment>
<feature type="region of interest" description="Disordered" evidence="6">
    <location>
        <begin position="43"/>
        <end position="75"/>
    </location>
</feature>
<evidence type="ECO:0000256" key="3">
    <source>
        <dbReference type="ARBA" id="ARBA00023274"/>
    </source>
</evidence>
<accession>M1M7G7</accession>
<feature type="compositionally biased region" description="Basic residues" evidence="6">
    <location>
        <begin position="58"/>
        <end position="69"/>
    </location>
</feature>
<feature type="compositionally biased region" description="Basic and acidic residues" evidence="6">
    <location>
        <begin position="48"/>
        <end position="57"/>
    </location>
</feature>
<proteinExistence type="inferred from homology"/>
<dbReference type="InterPro" id="IPR002136">
    <property type="entry name" value="Ribosomal_uL4"/>
</dbReference>
<dbReference type="Pfam" id="PF00573">
    <property type="entry name" value="Ribosomal_L4"/>
    <property type="match status" value="1"/>
</dbReference>
<dbReference type="Proteomes" id="UP000011686">
    <property type="component" value="Chromosome"/>
</dbReference>
<dbReference type="NCBIfam" id="TIGR03953">
    <property type="entry name" value="rplD_bact"/>
    <property type="match status" value="1"/>
</dbReference>
<dbReference type="GO" id="GO:1990904">
    <property type="term" value="C:ribonucleoprotein complex"/>
    <property type="evidence" value="ECO:0007669"/>
    <property type="project" value="UniProtKB-KW"/>
</dbReference>
<evidence type="ECO:0000313" key="7">
    <source>
        <dbReference type="EMBL" id="AGF48010.1"/>
    </source>
</evidence>
<evidence type="ECO:0000313" key="8">
    <source>
        <dbReference type="Proteomes" id="UP000011686"/>
    </source>
</evidence>
<dbReference type="STRING" id="1208918.CDEE_0186"/>
<organism evidence="7 8">
    <name type="scientific">Candidatus Kinetoplastidibacterium crithidiae TCC036E</name>
    <dbReference type="NCBI Taxonomy" id="1208918"/>
    <lineage>
        <taxon>Bacteria</taxon>
        <taxon>Pseudomonadati</taxon>
        <taxon>Pseudomonadota</taxon>
        <taxon>Betaproteobacteria</taxon>
        <taxon>Candidatus Kinetoplastidibacterium</taxon>
    </lineage>
</organism>
<dbReference type="GO" id="GO:0003735">
    <property type="term" value="F:structural constituent of ribosome"/>
    <property type="evidence" value="ECO:0007669"/>
    <property type="project" value="InterPro"/>
</dbReference>
<dbReference type="InterPro" id="IPR013005">
    <property type="entry name" value="Ribosomal_uL4-like"/>
</dbReference>
<keyword evidence="8" id="KW-1185">Reference proteome</keyword>
<comment type="subunit">
    <text evidence="5">Part of the 50S ribosomal subunit.</text>
</comment>
<dbReference type="RefSeq" id="WP_015238826.1">
    <property type="nucleotide sequence ID" value="NC_020283.1"/>
</dbReference>
<evidence type="ECO:0000256" key="6">
    <source>
        <dbReference type="SAM" id="MobiDB-lite"/>
    </source>
</evidence>
<comment type="function">
    <text evidence="5">Forms part of the polypeptide exit tunnel.</text>
</comment>
<comment type="similarity">
    <text evidence="1 5">Belongs to the universal ribosomal protein uL4 family.</text>
</comment>
<dbReference type="GO" id="GO:0005840">
    <property type="term" value="C:ribosome"/>
    <property type="evidence" value="ECO:0007669"/>
    <property type="project" value="UniProtKB-KW"/>
</dbReference>
<dbReference type="Gene3D" id="3.40.1370.10">
    <property type="match status" value="1"/>
</dbReference>
<protein>
    <recommendedName>
        <fullName evidence="4 5">Large ribosomal subunit protein uL4</fullName>
    </recommendedName>
</protein>
<dbReference type="HAMAP" id="MF_01328_B">
    <property type="entry name" value="Ribosomal_uL4_B"/>
    <property type="match status" value="1"/>
</dbReference>
<keyword evidence="5" id="KW-0699">rRNA-binding</keyword>
<dbReference type="eggNOG" id="COG0088">
    <property type="taxonomic scope" value="Bacteria"/>
</dbReference>
<dbReference type="PANTHER" id="PTHR10746:SF6">
    <property type="entry name" value="LARGE RIBOSOMAL SUBUNIT PROTEIN UL4M"/>
    <property type="match status" value="1"/>
</dbReference>
<dbReference type="AlphaFoldDB" id="M1M7G7"/>
<dbReference type="SUPFAM" id="SSF52166">
    <property type="entry name" value="Ribosomal protein L4"/>
    <property type="match status" value="1"/>
</dbReference>
<keyword evidence="5" id="KW-0694">RNA-binding</keyword>
<name>M1M7G7_9PROT</name>
<dbReference type="PATRIC" id="fig|1208918.3.peg.710"/>
<evidence type="ECO:0000256" key="2">
    <source>
        <dbReference type="ARBA" id="ARBA00022980"/>
    </source>
</evidence>
<dbReference type="GO" id="GO:0006412">
    <property type="term" value="P:translation"/>
    <property type="evidence" value="ECO:0007669"/>
    <property type="project" value="UniProtKB-UniRule"/>
</dbReference>